<evidence type="ECO:0000313" key="3">
    <source>
        <dbReference type="Proteomes" id="UP000093309"/>
    </source>
</evidence>
<dbReference type="AlphaFoldDB" id="A0A1C0ZWW9"/>
<sequence>MIAFTVYGEPVIEKSSYAKDITYIITENSCWECVSHTKDKKGYPVITRMGKFWRLSRYIYTISKGEIPQGMIILHACDNPKCINPDHLSAGTSAENSLDMTRKGRQAKGAKNGGGVKLNENKVRSIRMDARTLQAIADDYQVSKKLILLVKKRRIWRHVI</sequence>
<dbReference type="Pfam" id="PF13392">
    <property type="entry name" value="HNH_3"/>
    <property type="match status" value="1"/>
</dbReference>
<name>A0A1C0ZWW9_9BACL</name>
<reference evidence="3" key="1">
    <citation type="submission" date="2016-05" db="EMBL/GenBank/DDBJ databases">
        <title>Paenibacillus oryzae. sp. nov., isolated from the rice root.</title>
        <authorList>
            <person name="Zhang J."/>
            <person name="Zhang X."/>
        </authorList>
    </citation>
    <scope>NUCLEOTIDE SEQUENCE [LARGE SCALE GENOMIC DNA]</scope>
    <source>
        <strain evidence="3">KCTC13222</strain>
    </source>
</reference>
<dbReference type="SUPFAM" id="SSF54060">
    <property type="entry name" value="His-Me finger endonucleases"/>
    <property type="match status" value="1"/>
</dbReference>
<dbReference type="STRING" id="512399.A8709_32910"/>
<dbReference type="InterPro" id="IPR044925">
    <property type="entry name" value="His-Me_finger_sf"/>
</dbReference>
<comment type="caution">
    <text evidence="2">The sequence shown here is derived from an EMBL/GenBank/DDBJ whole genome shotgun (WGS) entry which is preliminary data.</text>
</comment>
<dbReference type="InterPro" id="IPR003615">
    <property type="entry name" value="HNH_nuc"/>
</dbReference>
<protein>
    <recommendedName>
        <fullName evidence="1">HNH nuclease domain-containing protein</fullName>
    </recommendedName>
</protein>
<dbReference type="Gene3D" id="3.90.75.10">
    <property type="entry name" value="Homing Intron 3 (I-ppo) Encoded Endonuclease, Chain A"/>
    <property type="match status" value="1"/>
</dbReference>
<feature type="domain" description="HNH nuclease" evidence="1">
    <location>
        <begin position="56"/>
        <end position="97"/>
    </location>
</feature>
<proteinExistence type="predicted"/>
<evidence type="ECO:0000313" key="2">
    <source>
        <dbReference type="EMBL" id="OCT12613.1"/>
    </source>
</evidence>
<dbReference type="GO" id="GO:0004519">
    <property type="term" value="F:endonuclease activity"/>
    <property type="evidence" value="ECO:0007669"/>
    <property type="project" value="InterPro"/>
</dbReference>
<keyword evidence="3" id="KW-1185">Reference proteome</keyword>
<dbReference type="InterPro" id="IPR044930">
    <property type="entry name" value="Homing_endonuclease_His-Me"/>
</dbReference>
<evidence type="ECO:0000259" key="1">
    <source>
        <dbReference type="Pfam" id="PF13392"/>
    </source>
</evidence>
<organism evidence="2 3">
    <name type="scientific">Paenibacillus pectinilyticus</name>
    <dbReference type="NCBI Taxonomy" id="512399"/>
    <lineage>
        <taxon>Bacteria</taxon>
        <taxon>Bacillati</taxon>
        <taxon>Bacillota</taxon>
        <taxon>Bacilli</taxon>
        <taxon>Bacillales</taxon>
        <taxon>Paenibacillaceae</taxon>
        <taxon>Paenibacillus</taxon>
    </lineage>
</organism>
<accession>A0A1C0ZWW9</accession>
<dbReference type="EMBL" id="LYPC01000027">
    <property type="protein sequence ID" value="OCT12613.1"/>
    <property type="molecule type" value="Genomic_DNA"/>
</dbReference>
<dbReference type="Proteomes" id="UP000093309">
    <property type="component" value="Unassembled WGS sequence"/>
</dbReference>
<dbReference type="RefSeq" id="WP_065857076.1">
    <property type="nucleotide sequence ID" value="NZ_LYPC01000027.1"/>
</dbReference>
<gene>
    <name evidence="2" type="ORF">A8709_32910</name>
</gene>